<dbReference type="PROSITE" id="PS50109">
    <property type="entry name" value="HIS_KIN"/>
    <property type="match status" value="1"/>
</dbReference>
<dbReference type="SMART" id="SM00388">
    <property type="entry name" value="HisKA"/>
    <property type="match status" value="1"/>
</dbReference>
<dbReference type="CDD" id="cd00082">
    <property type="entry name" value="HisKA"/>
    <property type="match status" value="1"/>
</dbReference>
<dbReference type="InterPro" id="IPR000014">
    <property type="entry name" value="PAS"/>
</dbReference>
<dbReference type="InterPro" id="IPR003594">
    <property type="entry name" value="HATPase_dom"/>
</dbReference>
<dbReference type="Proteomes" id="UP000798808">
    <property type="component" value="Unassembled WGS sequence"/>
</dbReference>
<keyword evidence="6" id="KW-0812">Transmembrane</keyword>
<dbReference type="SMART" id="SM00387">
    <property type="entry name" value="HATPase_c"/>
    <property type="match status" value="1"/>
</dbReference>
<dbReference type="EC" id="2.7.13.3" evidence="2"/>
<dbReference type="PANTHER" id="PTHR43047:SF72">
    <property type="entry name" value="OSMOSENSING HISTIDINE PROTEIN KINASE SLN1"/>
    <property type="match status" value="1"/>
</dbReference>
<evidence type="ECO:0000256" key="6">
    <source>
        <dbReference type="SAM" id="Phobius"/>
    </source>
</evidence>
<feature type="domain" description="Histidine kinase" evidence="7">
    <location>
        <begin position="359"/>
        <end position="573"/>
    </location>
</feature>
<evidence type="ECO:0000259" key="8">
    <source>
        <dbReference type="PROSITE" id="PS50112"/>
    </source>
</evidence>
<dbReference type="Gene3D" id="1.10.287.130">
    <property type="match status" value="1"/>
</dbReference>
<dbReference type="Pfam" id="PF05227">
    <property type="entry name" value="CHASE3"/>
    <property type="match status" value="1"/>
</dbReference>
<dbReference type="InterPro" id="IPR007891">
    <property type="entry name" value="CHASE3"/>
</dbReference>
<dbReference type="PRINTS" id="PR00344">
    <property type="entry name" value="BCTRLSENSOR"/>
</dbReference>
<dbReference type="InterPro" id="IPR036890">
    <property type="entry name" value="HATPase_C_sf"/>
</dbReference>
<evidence type="ECO:0000256" key="5">
    <source>
        <dbReference type="ARBA" id="ARBA00022777"/>
    </source>
</evidence>
<evidence type="ECO:0000256" key="4">
    <source>
        <dbReference type="ARBA" id="ARBA00022679"/>
    </source>
</evidence>
<dbReference type="PROSITE" id="PS50112">
    <property type="entry name" value="PAS"/>
    <property type="match status" value="1"/>
</dbReference>
<dbReference type="Pfam" id="PF13426">
    <property type="entry name" value="PAS_9"/>
    <property type="match status" value="1"/>
</dbReference>
<dbReference type="InterPro" id="IPR005467">
    <property type="entry name" value="His_kinase_dom"/>
</dbReference>
<dbReference type="CDD" id="cd00130">
    <property type="entry name" value="PAS"/>
    <property type="match status" value="1"/>
</dbReference>
<sequence length="578" mass="65511">MTSFKIILGVLFGVLVATIAVLGLVSYRTSLVVDDTSQLVKDTRKAIHLAEDISSLSKDIQLESNGIFVSSDSGYVRPYHEARTLILSKMEELKGFSADRSLEKAKVDTLEVLVRELLTFGDMALVVKQTPENTLQDRIDQAKALRDRFTLIIDDIKNEESRLMQIREKANQASIETFDKLFLMLLIGMAVLLFATFFVIRYNFNKRIRVEHKLQNANDLFSKLFNESPIGIVITQNDNGIITDCNKAFEELVNYSKEEMLGKTAVELNILESAQQREEITKVAREQGKAQDVETYLMPRDREPVWVAISMQLIHVRDKECLMSAVADITSHRKAEEKIRSALEVEKELSKMKSNFVSMASHEFRTPLTTILSSAFLLEKYLKDGEQPAVMKHIARVKSSVNLLTSILDEFLSVTKIEEGKIEPKMEKLNLKDYLQSICLNFRNFTKPGQNITYQHNGDEEIYSDPVLLGNIVNNLVTNAIKYSPENTEIHVTSALNDHIHLNVKDMGIGIPEADKKYLFERFYRASNAGTVQGTGLGLHIMKHYVDMLNGSVEVVSEEGKGTEFKLDFENVRPEEEV</sequence>
<dbReference type="Pfam" id="PF02518">
    <property type="entry name" value="HATPase_c"/>
    <property type="match status" value="1"/>
</dbReference>
<keyword evidence="6" id="KW-1133">Transmembrane helix</keyword>
<dbReference type="Gene3D" id="3.30.450.20">
    <property type="entry name" value="PAS domain"/>
    <property type="match status" value="1"/>
</dbReference>
<dbReference type="SUPFAM" id="SSF55874">
    <property type="entry name" value="ATPase domain of HSP90 chaperone/DNA topoisomerase II/histidine kinase"/>
    <property type="match status" value="1"/>
</dbReference>
<dbReference type="InterPro" id="IPR036097">
    <property type="entry name" value="HisK_dim/P_sf"/>
</dbReference>
<feature type="transmembrane region" description="Helical" evidence="6">
    <location>
        <begin position="181"/>
        <end position="200"/>
    </location>
</feature>
<dbReference type="Gene3D" id="3.30.565.10">
    <property type="entry name" value="Histidine kinase-like ATPase, C-terminal domain"/>
    <property type="match status" value="1"/>
</dbReference>
<accession>A0ABW9RR23</accession>
<evidence type="ECO:0000256" key="1">
    <source>
        <dbReference type="ARBA" id="ARBA00000085"/>
    </source>
</evidence>
<comment type="caution">
    <text evidence="10">The sequence shown here is derived from an EMBL/GenBank/DDBJ whole genome shotgun (WGS) entry which is preliminary data.</text>
</comment>
<comment type="catalytic activity">
    <reaction evidence="1">
        <text>ATP + protein L-histidine = ADP + protein N-phospho-L-histidine.</text>
        <dbReference type="EC" id="2.7.13.3"/>
    </reaction>
</comment>
<proteinExistence type="predicted"/>
<keyword evidence="6" id="KW-0472">Membrane</keyword>
<dbReference type="EMBL" id="SMLW01000590">
    <property type="protein sequence ID" value="MTI26634.1"/>
    <property type="molecule type" value="Genomic_DNA"/>
</dbReference>
<feature type="domain" description="PAS" evidence="8">
    <location>
        <begin position="217"/>
        <end position="266"/>
    </location>
</feature>
<keyword evidence="5" id="KW-0418">Kinase</keyword>
<evidence type="ECO:0000256" key="3">
    <source>
        <dbReference type="ARBA" id="ARBA00022553"/>
    </source>
</evidence>
<evidence type="ECO:0000259" key="7">
    <source>
        <dbReference type="PROSITE" id="PS50109"/>
    </source>
</evidence>
<dbReference type="SUPFAM" id="SSF55785">
    <property type="entry name" value="PYP-like sensor domain (PAS domain)"/>
    <property type="match status" value="1"/>
</dbReference>
<dbReference type="PANTHER" id="PTHR43047">
    <property type="entry name" value="TWO-COMPONENT HISTIDINE PROTEIN KINASE"/>
    <property type="match status" value="1"/>
</dbReference>
<protein>
    <recommendedName>
        <fullName evidence="2">histidine kinase</fullName>
        <ecNumber evidence="2">2.7.13.3</ecNumber>
    </recommendedName>
</protein>
<keyword evidence="4" id="KW-0808">Transferase</keyword>
<evidence type="ECO:0000259" key="9">
    <source>
        <dbReference type="PROSITE" id="PS50113"/>
    </source>
</evidence>
<dbReference type="NCBIfam" id="TIGR00229">
    <property type="entry name" value="sensory_box"/>
    <property type="match status" value="1"/>
</dbReference>
<evidence type="ECO:0000313" key="11">
    <source>
        <dbReference type="Proteomes" id="UP000798808"/>
    </source>
</evidence>
<organism evidence="10 11">
    <name type="scientific">Fulvivirga kasyanovii</name>
    <dbReference type="NCBI Taxonomy" id="396812"/>
    <lineage>
        <taxon>Bacteria</taxon>
        <taxon>Pseudomonadati</taxon>
        <taxon>Bacteroidota</taxon>
        <taxon>Cytophagia</taxon>
        <taxon>Cytophagales</taxon>
        <taxon>Fulvivirgaceae</taxon>
        <taxon>Fulvivirga</taxon>
    </lineage>
</organism>
<name>A0ABW9RR23_9BACT</name>
<dbReference type="SMART" id="SM00091">
    <property type="entry name" value="PAS"/>
    <property type="match status" value="1"/>
</dbReference>
<keyword evidence="3" id="KW-0597">Phosphoprotein</keyword>
<evidence type="ECO:0000256" key="2">
    <source>
        <dbReference type="ARBA" id="ARBA00012438"/>
    </source>
</evidence>
<feature type="transmembrane region" description="Helical" evidence="6">
    <location>
        <begin position="6"/>
        <end position="27"/>
    </location>
</feature>
<dbReference type="CDD" id="cd00075">
    <property type="entry name" value="HATPase"/>
    <property type="match status" value="1"/>
</dbReference>
<dbReference type="InterPro" id="IPR003661">
    <property type="entry name" value="HisK_dim/P_dom"/>
</dbReference>
<dbReference type="SUPFAM" id="SSF47384">
    <property type="entry name" value="Homodimeric domain of signal transducing histidine kinase"/>
    <property type="match status" value="1"/>
</dbReference>
<evidence type="ECO:0000313" key="10">
    <source>
        <dbReference type="EMBL" id="MTI26634.1"/>
    </source>
</evidence>
<gene>
    <name evidence="10" type="ORF">E1163_16880</name>
</gene>
<feature type="domain" description="PAC" evidence="9">
    <location>
        <begin position="291"/>
        <end position="341"/>
    </location>
</feature>
<dbReference type="Pfam" id="PF00512">
    <property type="entry name" value="HisKA"/>
    <property type="match status" value="1"/>
</dbReference>
<keyword evidence="11" id="KW-1185">Reference proteome</keyword>
<dbReference type="RefSeq" id="WP_155173645.1">
    <property type="nucleotide sequence ID" value="NZ_BAAAFL010000053.1"/>
</dbReference>
<dbReference type="InterPro" id="IPR004358">
    <property type="entry name" value="Sig_transdc_His_kin-like_C"/>
</dbReference>
<reference evidence="10 11" key="1">
    <citation type="submission" date="2019-02" db="EMBL/GenBank/DDBJ databases">
        <authorList>
            <person name="Goldberg S.R."/>
            <person name="Haltli B.A."/>
            <person name="Correa H."/>
            <person name="Russell K.G."/>
        </authorList>
    </citation>
    <scope>NUCLEOTIDE SEQUENCE [LARGE SCALE GENOMIC DNA]</scope>
    <source>
        <strain evidence="10 11">JCM 16186</strain>
    </source>
</reference>
<dbReference type="InterPro" id="IPR000700">
    <property type="entry name" value="PAS-assoc_C"/>
</dbReference>
<dbReference type="PROSITE" id="PS50113">
    <property type="entry name" value="PAC"/>
    <property type="match status" value="1"/>
</dbReference>
<dbReference type="InterPro" id="IPR035965">
    <property type="entry name" value="PAS-like_dom_sf"/>
</dbReference>